<name>A0A9P7UXT8_9AGAR</name>
<evidence type="ECO:0000313" key="2">
    <source>
        <dbReference type="Proteomes" id="UP001049176"/>
    </source>
</evidence>
<keyword evidence="2" id="KW-1185">Reference proteome</keyword>
<dbReference type="KEGG" id="more:E1B28_004065"/>
<sequence length="158" mass="17546">MILLRRPRSPRSGIPLFKFARCYAHHTVKAETDALGMPLRPTWSIKELLSSYPKPTLASSTLTRIHELSALIPPGEGTKDHEKLKQELEELVRLVEAVKLVNTEGVVFQHWGPELGNGAEPDLEVGVTSSDVPCGSQLLVHAQKTVDGFYVVDADRRR</sequence>
<comment type="caution">
    <text evidence="1">The sequence shown here is derived from an EMBL/GenBank/DDBJ whole genome shotgun (WGS) entry which is preliminary data.</text>
</comment>
<dbReference type="RefSeq" id="XP_043013119.1">
    <property type="nucleotide sequence ID" value="XM_043148520.1"/>
</dbReference>
<dbReference type="Proteomes" id="UP001049176">
    <property type="component" value="Chromosome 2"/>
</dbReference>
<reference evidence="1" key="1">
    <citation type="journal article" date="2021" name="Genome Biol. Evol.">
        <title>The assembled and annotated genome of the fairy-ring fungus Marasmius oreades.</title>
        <authorList>
            <person name="Hiltunen M."/>
            <person name="Ament-Velasquez S.L."/>
            <person name="Johannesson H."/>
        </authorList>
    </citation>
    <scope>NUCLEOTIDE SEQUENCE</scope>
    <source>
        <strain evidence="1">03SP1</strain>
    </source>
</reference>
<dbReference type="OrthoDB" id="5522061at2759"/>
<proteinExistence type="predicted"/>
<dbReference type="GeneID" id="66073141"/>
<organism evidence="1 2">
    <name type="scientific">Marasmius oreades</name>
    <name type="common">fairy-ring Marasmius</name>
    <dbReference type="NCBI Taxonomy" id="181124"/>
    <lineage>
        <taxon>Eukaryota</taxon>
        <taxon>Fungi</taxon>
        <taxon>Dikarya</taxon>
        <taxon>Basidiomycota</taxon>
        <taxon>Agaricomycotina</taxon>
        <taxon>Agaricomycetes</taxon>
        <taxon>Agaricomycetidae</taxon>
        <taxon>Agaricales</taxon>
        <taxon>Marasmiineae</taxon>
        <taxon>Marasmiaceae</taxon>
        <taxon>Marasmius</taxon>
    </lineage>
</organism>
<protein>
    <submittedName>
        <fullName evidence="1">Uncharacterized protein</fullName>
    </submittedName>
</protein>
<dbReference type="AlphaFoldDB" id="A0A9P7UXT8"/>
<accession>A0A9P7UXT8</accession>
<gene>
    <name evidence="1" type="ORF">E1B28_004065</name>
</gene>
<evidence type="ECO:0000313" key="1">
    <source>
        <dbReference type="EMBL" id="KAG7096649.1"/>
    </source>
</evidence>
<dbReference type="EMBL" id="CM032182">
    <property type="protein sequence ID" value="KAG7096649.1"/>
    <property type="molecule type" value="Genomic_DNA"/>
</dbReference>